<evidence type="ECO:0000313" key="8">
    <source>
        <dbReference type="Proteomes" id="UP000050378"/>
    </source>
</evidence>
<proteinExistence type="predicted"/>
<accession>A0A0P7EKZ8</accession>
<feature type="transmembrane region" description="Helical" evidence="5">
    <location>
        <begin position="294"/>
        <end position="313"/>
    </location>
</feature>
<name>A0A0P7EKZ8_9GAMM</name>
<feature type="transmembrane region" description="Helical" evidence="5">
    <location>
        <begin position="12"/>
        <end position="37"/>
    </location>
</feature>
<evidence type="ECO:0000256" key="4">
    <source>
        <dbReference type="ARBA" id="ARBA00023136"/>
    </source>
</evidence>
<dbReference type="Proteomes" id="UP000050378">
    <property type="component" value="Unassembled WGS sequence"/>
</dbReference>
<evidence type="ECO:0000313" key="7">
    <source>
        <dbReference type="EMBL" id="KPM85577.1"/>
    </source>
</evidence>
<evidence type="ECO:0000256" key="1">
    <source>
        <dbReference type="ARBA" id="ARBA00004141"/>
    </source>
</evidence>
<feature type="transmembrane region" description="Helical" evidence="5">
    <location>
        <begin position="81"/>
        <end position="111"/>
    </location>
</feature>
<keyword evidence="4 5" id="KW-0472">Membrane</keyword>
<gene>
    <name evidence="7" type="ORF">AOG27_00115</name>
</gene>
<dbReference type="PATRIC" id="fig|570156.3.peg.21"/>
<dbReference type="PANTHER" id="PTHR37422:SF13">
    <property type="entry name" value="LIPOPOLYSACCHARIDE BIOSYNTHESIS PROTEIN PA4999-RELATED"/>
    <property type="match status" value="1"/>
</dbReference>
<organism evidence="7 8">
    <name type="scientific">Pseudoalteromonas lipolytica</name>
    <dbReference type="NCBI Taxonomy" id="570156"/>
    <lineage>
        <taxon>Bacteria</taxon>
        <taxon>Pseudomonadati</taxon>
        <taxon>Pseudomonadota</taxon>
        <taxon>Gammaproteobacteria</taxon>
        <taxon>Alteromonadales</taxon>
        <taxon>Pseudoalteromonadaceae</taxon>
        <taxon>Pseudoalteromonas</taxon>
    </lineage>
</organism>
<evidence type="ECO:0000259" key="6">
    <source>
        <dbReference type="Pfam" id="PF04932"/>
    </source>
</evidence>
<feature type="transmembrane region" description="Helical" evidence="5">
    <location>
        <begin position="123"/>
        <end position="144"/>
    </location>
</feature>
<feature type="transmembrane region" description="Helical" evidence="5">
    <location>
        <begin position="207"/>
        <end position="230"/>
    </location>
</feature>
<keyword evidence="2 5" id="KW-0812">Transmembrane</keyword>
<dbReference type="EMBL" id="LJTC01000001">
    <property type="protein sequence ID" value="KPM85577.1"/>
    <property type="molecule type" value="Genomic_DNA"/>
</dbReference>
<dbReference type="PANTHER" id="PTHR37422">
    <property type="entry name" value="TEICHURONIC ACID BIOSYNTHESIS PROTEIN TUAE"/>
    <property type="match status" value="1"/>
</dbReference>
<comment type="subcellular location">
    <subcellularLocation>
        <location evidence="1">Membrane</location>
        <topology evidence="1">Multi-pass membrane protein</topology>
    </subcellularLocation>
</comment>
<evidence type="ECO:0000256" key="5">
    <source>
        <dbReference type="SAM" id="Phobius"/>
    </source>
</evidence>
<dbReference type="InterPro" id="IPR007016">
    <property type="entry name" value="O-antigen_ligase-rel_domated"/>
</dbReference>
<dbReference type="AlphaFoldDB" id="A0A0P7EKZ8"/>
<feature type="transmembrane region" description="Helical" evidence="5">
    <location>
        <begin position="250"/>
        <end position="274"/>
    </location>
</feature>
<sequence>MVFNEESEKRSLYFIASLITIHSILVLVCFLNVIFSIVDQVKPSPFVIYQNFINIRFFNQIQILIIPLLIYFLKYRDIRRVVYFFLTLNFLLIFIGHARGALLTFTFIFLLTQLFDKHQRKNYQITLGCLFVGLLLHYFLTILFSSGEIPVNTSSSGRLFIWQKVISEFTWQQLFIGNGPGVFQASLPGKPPMSHPHSSVIEIINEWGFLAFIFLSSAIYITIKNAVFYLTVNKEDAISKALLYSFFSGLLYSLLSGVHVMPVSQTLLYIIWGLLIARTSRKVKVLLTFKKCKLIIFAIIFAAVWYFYGWVALETYQKMNPDTGYIFGPRFWSIAHRL</sequence>
<dbReference type="GO" id="GO:0016020">
    <property type="term" value="C:membrane"/>
    <property type="evidence" value="ECO:0007669"/>
    <property type="project" value="UniProtKB-SubCell"/>
</dbReference>
<feature type="domain" description="O-antigen ligase-related" evidence="6">
    <location>
        <begin position="86"/>
        <end position="215"/>
    </location>
</feature>
<dbReference type="InterPro" id="IPR051533">
    <property type="entry name" value="WaaL-like"/>
</dbReference>
<protein>
    <recommendedName>
        <fullName evidence="6">O-antigen ligase-related domain-containing protein</fullName>
    </recommendedName>
</protein>
<keyword evidence="3 5" id="KW-1133">Transmembrane helix</keyword>
<dbReference type="Pfam" id="PF04932">
    <property type="entry name" value="Wzy_C"/>
    <property type="match status" value="1"/>
</dbReference>
<reference evidence="7 8" key="1">
    <citation type="submission" date="2015-09" db="EMBL/GenBank/DDBJ databases">
        <title>Draft Genome Sequence of Pseudoalteromonas lipolytica UCD-48B.</title>
        <authorList>
            <person name="Krusor M."/>
            <person name="Coil D.A."/>
            <person name="Lang J.M."/>
            <person name="Eisen J.A."/>
            <person name="Alexiev A."/>
        </authorList>
    </citation>
    <scope>NUCLEOTIDE SEQUENCE [LARGE SCALE GENOMIC DNA]</scope>
    <source>
        <strain evidence="7 8">UCD-48B</strain>
    </source>
</reference>
<evidence type="ECO:0000256" key="2">
    <source>
        <dbReference type="ARBA" id="ARBA00022692"/>
    </source>
</evidence>
<comment type="caution">
    <text evidence="7">The sequence shown here is derived from an EMBL/GenBank/DDBJ whole genome shotgun (WGS) entry which is preliminary data.</text>
</comment>
<evidence type="ECO:0000256" key="3">
    <source>
        <dbReference type="ARBA" id="ARBA00022989"/>
    </source>
</evidence>
<feature type="transmembrane region" description="Helical" evidence="5">
    <location>
        <begin position="57"/>
        <end position="74"/>
    </location>
</feature>